<dbReference type="AlphaFoldDB" id="A0A0C2TFN7"/>
<protein>
    <submittedName>
        <fullName evidence="1">Uncharacterized protein</fullName>
    </submittedName>
</protein>
<dbReference type="HOGENOM" id="CLU_2249402_0_0_1"/>
<keyword evidence="2" id="KW-1185">Reference proteome</keyword>
<reference evidence="1 2" key="1">
    <citation type="submission" date="2014-04" db="EMBL/GenBank/DDBJ databases">
        <title>Evolutionary Origins and Diversification of the Mycorrhizal Mutualists.</title>
        <authorList>
            <consortium name="DOE Joint Genome Institute"/>
            <consortium name="Mycorrhizal Genomics Consortium"/>
            <person name="Kohler A."/>
            <person name="Kuo A."/>
            <person name="Nagy L.G."/>
            <person name="Floudas D."/>
            <person name="Copeland A."/>
            <person name="Barry K.W."/>
            <person name="Cichocki N."/>
            <person name="Veneault-Fourrey C."/>
            <person name="LaButti K."/>
            <person name="Lindquist E.A."/>
            <person name="Lipzen A."/>
            <person name="Lundell T."/>
            <person name="Morin E."/>
            <person name="Murat C."/>
            <person name="Riley R."/>
            <person name="Ohm R."/>
            <person name="Sun H."/>
            <person name="Tunlid A."/>
            <person name="Henrissat B."/>
            <person name="Grigoriev I.V."/>
            <person name="Hibbett D.S."/>
            <person name="Martin F."/>
        </authorList>
    </citation>
    <scope>NUCLEOTIDE SEQUENCE [LARGE SCALE GENOMIC DNA]</scope>
    <source>
        <strain evidence="1 2">Koide BX008</strain>
    </source>
</reference>
<dbReference type="Proteomes" id="UP000054549">
    <property type="component" value="Unassembled WGS sequence"/>
</dbReference>
<sequence length="104" mass="11814">MTVDYRSYRSYPITSLLGLQQLAFLGSQYHMFIWRLLIVNDFLKANAPHAIALNSGFFSVWQNACSPLPERSATDCMCRQSQAGPFYHTISFSLLTDYAHTCVP</sequence>
<gene>
    <name evidence="1" type="ORF">M378DRAFT_456387</name>
</gene>
<evidence type="ECO:0000313" key="1">
    <source>
        <dbReference type="EMBL" id="KIL65679.1"/>
    </source>
</evidence>
<organism evidence="1 2">
    <name type="scientific">Amanita muscaria (strain Koide BX008)</name>
    <dbReference type="NCBI Taxonomy" id="946122"/>
    <lineage>
        <taxon>Eukaryota</taxon>
        <taxon>Fungi</taxon>
        <taxon>Dikarya</taxon>
        <taxon>Basidiomycota</taxon>
        <taxon>Agaricomycotina</taxon>
        <taxon>Agaricomycetes</taxon>
        <taxon>Agaricomycetidae</taxon>
        <taxon>Agaricales</taxon>
        <taxon>Pluteineae</taxon>
        <taxon>Amanitaceae</taxon>
        <taxon>Amanita</taxon>
    </lineage>
</organism>
<dbReference type="EMBL" id="KN818240">
    <property type="protein sequence ID" value="KIL65679.1"/>
    <property type="molecule type" value="Genomic_DNA"/>
</dbReference>
<dbReference type="InParanoid" id="A0A0C2TFN7"/>
<proteinExistence type="predicted"/>
<name>A0A0C2TFN7_AMAMK</name>
<evidence type="ECO:0000313" key="2">
    <source>
        <dbReference type="Proteomes" id="UP000054549"/>
    </source>
</evidence>
<accession>A0A0C2TFN7</accession>